<evidence type="ECO:0000256" key="2">
    <source>
        <dbReference type="ARBA" id="ARBA00022741"/>
    </source>
</evidence>
<keyword evidence="4" id="KW-0067">ATP-binding</keyword>
<dbReference type="PANTHER" id="PTHR43289">
    <property type="entry name" value="MITOGEN-ACTIVATED PROTEIN KINASE KINASE KINASE 20-RELATED"/>
    <property type="match status" value="1"/>
</dbReference>
<keyword evidence="3" id="KW-0418">Kinase</keyword>
<feature type="domain" description="Protein kinase" evidence="7">
    <location>
        <begin position="75"/>
        <end position="334"/>
    </location>
</feature>
<accession>A0A2S8GG31</accession>
<dbReference type="InterPro" id="IPR000719">
    <property type="entry name" value="Prot_kinase_dom"/>
</dbReference>
<dbReference type="Pfam" id="PF00069">
    <property type="entry name" value="Pkinase"/>
    <property type="match status" value="1"/>
</dbReference>
<dbReference type="RefSeq" id="WP_105350497.1">
    <property type="nucleotide sequence ID" value="NZ_PUIB01000001.1"/>
</dbReference>
<evidence type="ECO:0000256" key="6">
    <source>
        <dbReference type="SAM" id="Phobius"/>
    </source>
</evidence>
<dbReference type="SMART" id="SM00220">
    <property type="entry name" value="S_TKc"/>
    <property type="match status" value="1"/>
</dbReference>
<keyword evidence="2" id="KW-0547">Nucleotide-binding</keyword>
<dbReference type="GO" id="GO:0004674">
    <property type="term" value="F:protein serine/threonine kinase activity"/>
    <property type="evidence" value="ECO:0007669"/>
    <property type="project" value="TreeGrafter"/>
</dbReference>
<dbReference type="PROSITE" id="PS50011">
    <property type="entry name" value="PROTEIN_KINASE_DOM"/>
    <property type="match status" value="1"/>
</dbReference>
<reference evidence="8 9" key="1">
    <citation type="submission" date="2018-02" db="EMBL/GenBank/DDBJ databases">
        <title>Comparative genomes isolates from brazilian mangrove.</title>
        <authorList>
            <person name="Araujo J.E."/>
            <person name="Taketani R.G."/>
            <person name="Silva M.C.P."/>
            <person name="Loureco M.V."/>
            <person name="Andreote F.D."/>
        </authorList>
    </citation>
    <scope>NUCLEOTIDE SEQUENCE [LARGE SCALE GENOMIC DNA]</scope>
    <source>
        <strain evidence="8 9">NAP PRIS-MGV</strain>
    </source>
</reference>
<sequence length="1031" mass="108837">MAVANTHDFWKLLLKSNLHPKERCQQLHESYKQQANGDSDPKKLAKWLIGESAITSYQAKVLLSGKPGPFQLGAYKLIDRIDSGLLSGAYRAEHVESGHPVLLHKIAKWKIAEAQNWAVVQQQILSRCATPHPHLWRCYELLDLGGNNYFLATEEPSGNPLQESRPGPGQPVPPGDCARLVRQATMAIDHLHNAGIIDGRLTTDSLWLEANGNLKVMHNPLDLPTPPDWSKKDESLLRLADFTAPELATPKTPPTRLSDIYSLGCILFDLLTGNPPFVGGDLNEKFGRHAAEPIAQAPTIPPQLFQTIAYMMAKNPTVRYQSARDVVAALTPQVDPAQLNPPVATAPPTLGAYLQSLPQLSPPPSATPPQGMPQHFSPPTAAPFPGAPGMPFPGAPGMPTPGAPPTMASPGAPPTMPGYGAPPTAMPVGSPPVAAPVATPVAAPVATPVAAPVGTATAAAPVAGGVQGESRATSLAERARKKKKTKRITQLVVLGVLAVGMLVAGVWVLNNMPGDEEQLADNGNNPVVVDPAKPPANPGNNTPTNPTPPPTQPGAAVQLIADDQQTLWASPTKGEPITLDGLPAGVKSVLTLRIDDLTGSEAGRKALAALGPRFNAAWTSWEQISGFSWNEVETASIAYGPTTPAAQPTMVIRLKGATNLMSKWGGAQSVGEPPAQYFRMGAWSFYPLPSGSGQSFVMGADSDIAAIAAGGGNAPTLPLELEQLRRSSDDQRTVNLLFDNRYLQSAQSPLSSGPLAGLKEPVGWFLGDMVQAGLVSCQLDDAYCYTEGRFIGSLAAEPFGLAESLRARIQGGSKLIGNAIALLGPTPYWQSLGSKFPTMLEFAYKFTRVGADGKQAVINIALPSYAAPNLLVATELTLSASSGGGSAAPPTTAVAGGGGGGQTLEEKLKKNISLGFPQNSLDFAMRDFGDELGAPVKLMGGDLQLDGITQNQQIRQFNMMDKPAEEVLIALLMKANPITTVTAPNEADQKLVYVIGPDPENPDGDKIILITTRAQAAKKKYDLPAPFQLKQ</sequence>
<gene>
    <name evidence="8" type="ORF">C5Y98_00410</name>
</gene>
<dbReference type="SUPFAM" id="SSF56112">
    <property type="entry name" value="Protein kinase-like (PK-like)"/>
    <property type="match status" value="1"/>
</dbReference>
<evidence type="ECO:0000313" key="8">
    <source>
        <dbReference type="EMBL" id="PQO43409.1"/>
    </source>
</evidence>
<name>A0A2S8GG31_9BACT</name>
<keyword evidence="6" id="KW-1133">Transmembrane helix</keyword>
<dbReference type="GO" id="GO:0005524">
    <property type="term" value="F:ATP binding"/>
    <property type="evidence" value="ECO:0007669"/>
    <property type="project" value="UniProtKB-KW"/>
</dbReference>
<feature type="region of interest" description="Disordered" evidence="5">
    <location>
        <begin position="154"/>
        <end position="175"/>
    </location>
</feature>
<dbReference type="PANTHER" id="PTHR43289:SF6">
    <property type="entry name" value="SERINE_THREONINE-PROTEIN KINASE NEKL-3"/>
    <property type="match status" value="1"/>
</dbReference>
<feature type="region of interest" description="Disordered" evidence="5">
    <location>
        <begin position="336"/>
        <end position="418"/>
    </location>
</feature>
<dbReference type="EMBL" id="PUIB01000001">
    <property type="protein sequence ID" value="PQO43409.1"/>
    <property type="molecule type" value="Genomic_DNA"/>
</dbReference>
<feature type="transmembrane region" description="Helical" evidence="6">
    <location>
        <begin position="488"/>
        <end position="509"/>
    </location>
</feature>
<feature type="compositionally biased region" description="Pro residues" evidence="5">
    <location>
        <begin position="380"/>
        <end position="404"/>
    </location>
</feature>
<dbReference type="Gene3D" id="1.10.510.10">
    <property type="entry name" value="Transferase(Phosphotransferase) domain 1"/>
    <property type="match status" value="1"/>
</dbReference>
<proteinExistence type="predicted"/>
<evidence type="ECO:0000256" key="1">
    <source>
        <dbReference type="ARBA" id="ARBA00022679"/>
    </source>
</evidence>
<comment type="caution">
    <text evidence="8">The sequence shown here is derived from an EMBL/GenBank/DDBJ whole genome shotgun (WGS) entry which is preliminary data.</text>
</comment>
<dbReference type="OrthoDB" id="229095at2"/>
<dbReference type="AlphaFoldDB" id="A0A2S8GG31"/>
<feature type="compositionally biased region" description="Pro residues" evidence="5">
    <location>
        <begin position="360"/>
        <end position="371"/>
    </location>
</feature>
<keyword evidence="6" id="KW-0812">Transmembrane</keyword>
<evidence type="ECO:0000256" key="3">
    <source>
        <dbReference type="ARBA" id="ARBA00022777"/>
    </source>
</evidence>
<keyword evidence="6" id="KW-0472">Membrane</keyword>
<organism evidence="8 9">
    <name type="scientific">Blastopirellula marina</name>
    <dbReference type="NCBI Taxonomy" id="124"/>
    <lineage>
        <taxon>Bacteria</taxon>
        <taxon>Pseudomonadati</taxon>
        <taxon>Planctomycetota</taxon>
        <taxon>Planctomycetia</taxon>
        <taxon>Pirellulales</taxon>
        <taxon>Pirellulaceae</taxon>
        <taxon>Blastopirellula</taxon>
    </lineage>
</organism>
<feature type="region of interest" description="Disordered" evidence="5">
    <location>
        <begin position="517"/>
        <end position="554"/>
    </location>
</feature>
<protein>
    <recommendedName>
        <fullName evidence="7">Protein kinase domain-containing protein</fullName>
    </recommendedName>
</protein>
<evidence type="ECO:0000256" key="4">
    <source>
        <dbReference type="ARBA" id="ARBA00022840"/>
    </source>
</evidence>
<evidence type="ECO:0000313" key="9">
    <source>
        <dbReference type="Proteomes" id="UP000239388"/>
    </source>
</evidence>
<dbReference type="Proteomes" id="UP000239388">
    <property type="component" value="Unassembled WGS sequence"/>
</dbReference>
<keyword evidence="1" id="KW-0808">Transferase</keyword>
<evidence type="ECO:0000256" key="5">
    <source>
        <dbReference type="SAM" id="MobiDB-lite"/>
    </source>
</evidence>
<dbReference type="InterPro" id="IPR011009">
    <property type="entry name" value="Kinase-like_dom_sf"/>
</dbReference>
<evidence type="ECO:0000259" key="7">
    <source>
        <dbReference type="PROSITE" id="PS50011"/>
    </source>
</evidence>